<dbReference type="PANTHER" id="PTHR48004:SF58">
    <property type="entry name" value="OS01G0162200 PROTEIN"/>
    <property type="match status" value="1"/>
</dbReference>
<reference evidence="1 2" key="1">
    <citation type="journal article" date="2016" name="Sci. Rep.">
        <title>The genome sequence of the outbreeding globe artichoke constructed de novo incorporating a phase-aware low-pass sequencing strategy of F1 progeny.</title>
        <authorList>
            <person name="Scaglione D."/>
            <person name="Reyes-Chin-Wo S."/>
            <person name="Acquadro A."/>
            <person name="Froenicke L."/>
            <person name="Portis E."/>
            <person name="Beitel C."/>
            <person name="Tirone M."/>
            <person name="Mauro R."/>
            <person name="Lo Monaco A."/>
            <person name="Mauromicale G."/>
            <person name="Faccioli P."/>
            <person name="Cattivelli L."/>
            <person name="Rieseberg L."/>
            <person name="Michelmore R."/>
            <person name="Lanteri S."/>
        </authorList>
    </citation>
    <scope>NUCLEOTIDE SEQUENCE [LARGE SCALE GENOMIC DNA]</scope>
    <source>
        <strain evidence="1">2C</strain>
    </source>
</reference>
<accession>A0A103YIT9</accession>
<dbReference type="AlphaFoldDB" id="A0A103YIT9"/>
<evidence type="ECO:0000313" key="1">
    <source>
        <dbReference type="EMBL" id="KVI09899.1"/>
    </source>
</evidence>
<dbReference type="Proteomes" id="UP000243975">
    <property type="component" value="Unassembled WGS sequence"/>
</dbReference>
<dbReference type="InterPro" id="IPR032675">
    <property type="entry name" value="LRR_dom_sf"/>
</dbReference>
<dbReference type="PANTHER" id="PTHR48004">
    <property type="entry name" value="OS01G0149700 PROTEIN"/>
    <property type="match status" value="1"/>
</dbReference>
<keyword evidence="2" id="KW-1185">Reference proteome</keyword>
<proteinExistence type="predicted"/>
<dbReference type="Gramene" id="KVI09899">
    <property type="protein sequence ID" value="KVI09899"/>
    <property type="gene ID" value="Ccrd_011715"/>
</dbReference>
<protein>
    <recommendedName>
        <fullName evidence="3">Leucine-rich repeat-containing protein</fullName>
    </recommendedName>
</protein>
<dbReference type="SUPFAM" id="SSF52058">
    <property type="entry name" value="L domain-like"/>
    <property type="match status" value="1"/>
</dbReference>
<sequence>MLYLLVVPIEKGIVYLIFISINSSRSLDHMQLTARPDDVVFGCITWPSGPGGWALFTVVIYLSEKKEGAVVDSEEREGLETWENMLTISLGFFFRSIGNLPSLTKVHQSRNFFEGTIPSTIGKCKKLMLVSFCENNLEGSVPKELSQLSSLSVNFQLPISISGCISLELLELSGNFFHGSLPRKQKALSLSCCGDFTVIYLRRSGLFFFLSSSLTLNLKQ</sequence>
<organism evidence="1 2">
    <name type="scientific">Cynara cardunculus var. scolymus</name>
    <name type="common">Globe artichoke</name>
    <name type="synonym">Cynara scolymus</name>
    <dbReference type="NCBI Taxonomy" id="59895"/>
    <lineage>
        <taxon>Eukaryota</taxon>
        <taxon>Viridiplantae</taxon>
        <taxon>Streptophyta</taxon>
        <taxon>Embryophyta</taxon>
        <taxon>Tracheophyta</taxon>
        <taxon>Spermatophyta</taxon>
        <taxon>Magnoliopsida</taxon>
        <taxon>eudicotyledons</taxon>
        <taxon>Gunneridae</taxon>
        <taxon>Pentapetalae</taxon>
        <taxon>asterids</taxon>
        <taxon>campanulids</taxon>
        <taxon>Asterales</taxon>
        <taxon>Asteraceae</taxon>
        <taxon>Carduoideae</taxon>
        <taxon>Cardueae</taxon>
        <taxon>Carduinae</taxon>
        <taxon>Cynara</taxon>
    </lineage>
</organism>
<dbReference type="STRING" id="59895.A0A103YIT9"/>
<dbReference type="Gene3D" id="3.80.10.10">
    <property type="entry name" value="Ribonuclease Inhibitor"/>
    <property type="match status" value="1"/>
</dbReference>
<feature type="non-terminal residue" evidence="1">
    <location>
        <position position="1"/>
    </location>
</feature>
<dbReference type="EMBL" id="LEKV01001037">
    <property type="protein sequence ID" value="KVI09899.1"/>
    <property type="molecule type" value="Genomic_DNA"/>
</dbReference>
<dbReference type="InterPro" id="IPR052941">
    <property type="entry name" value="StomDev_PlantInt_Reg"/>
</dbReference>
<evidence type="ECO:0008006" key="3">
    <source>
        <dbReference type="Google" id="ProtNLM"/>
    </source>
</evidence>
<name>A0A103YIT9_CYNCS</name>
<evidence type="ECO:0000313" key="2">
    <source>
        <dbReference type="Proteomes" id="UP000243975"/>
    </source>
</evidence>
<gene>
    <name evidence="1" type="ORF">Ccrd_011715</name>
</gene>
<comment type="caution">
    <text evidence="1">The sequence shown here is derived from an EMBL/GenBank/DDBJ whole genome shotgun (WGS) entry which is preliminary data.</text>
</comment>